<evidence type="ECO:0000259" key="3">
    <source>
        <dbReference type="Pfam" id="PF06414"/>
    </source>
</evidence>
<dbReference type="InterPro" id="IPR027417">
    <property type="entry name" value="P-loop_NTPase"/>
</dbReference>
<dbReference type="EMBL" id="JACEIB010000006">
    <property type="protein sequence ID" value="MBA2934661.1"/>
    <property type="molecule type" value="Genomic_DNA"/>
</dbReference>
<sequence length="197" mass="21862">MNEESPPILWVFAGPNGAGKTTLFNDMLRGDIPYVNADEIAHELDPASGGIDALRAGRLAVERRNAMVSRRESLSIETTLSGSSALTFMRKAKATGYHISLAYVGIDTPELSRARIDERVVEGGHDVPQDAVLRRHPDSLRRLARAMEIADSSLVFDNSGLERRLLLQVENGIVSFIDDHRPAWFEAAVSRRFRYSD</sequence>
<proteinExistence type="predicted"/>
<dbReference type="GO" id="GO:0005524">
    <property type="term" value="F:ATP binding"/>
    <property type="evidence" value="ECO:0007669"/>
    <property type="project" value="UniProtKB-KW"/>
</dbReference>
<name>A0A838L5M9_9SPHN</name>
<evidence type="ECO:0000256" key="1">
    <source>
        <dbReference type="ARBA" id="ARBA00022741"/>
    </source>
</evidence>
<evidence type="ECO:0000256" key="2">
    <source>
        <dbReference type="ARBA" id="ARBA00022840"/>
    </source>
</evidence>
<dbReference type="GO" id="GO:0016301">
    <property type="term" value="F:kinase activity"/>
    <property type="evidence" value="ECO:0007669"/>
    <property type="project" value="InterPro"/>
</dbReference>
<dbReference type="PANTHER" id="PTHR39206:SF1">
    <property type="entry name" value="SLL8004 PROTEIN"/>
    <property type="match status" value="1"/>
</dbReference>
<accession>A0A838L5M9</accession>
<reference evidence="4 5" key="1">
    <citation type="submission" date="2020-07" db="EMBL/GenBank/DDBJ databases">
        <authorList>
            <person name="Sun Q."/>
        </authorList>
    </citation>
    <scope>NUCLEOTIDE SEQUENCE [LARGE SCALE GENOMIC DNA]</scope>
    <source>
        <strain evidence="4 5">CGMCC 1.13654</strain>
    </source>
</reference>
<feature type="domain" description="Zeta toxin" evidence="3">
    <location>
        <begin position="5"/>
        <end position="160"/>
    </location>
</feature>
<evidence type="ECO:0000313" key="5">
    <source>
        <dbReference type="Proteomes" id="UP000570166"/>
    </source>
</evidence>
<dbReference type="InterPro" id="IPR010488">
    <property type="entry name" value="Zeta_toxin_domain"/>
</dbReference>
<dbReference type="SUPFAM" id="SSF52540">
    <property type="entry name" value="P-loop containing nucleoside triphosphate hydrolases"/>
    <property type="match status" value="1"/>
</dbReference>
<dbReference type="Proteomes" id="UP000570166">
    <property type="component" value="Unassembled WGS sequence"/>
</dbReference>
<protein>
    <submittedName>
        <fullName evidence="4">Zeta toxin family protein</fullName>
    </submittedName>
</protein>
<comment type="caution">
    <text evidence="4">The sequence shown here is derived from an EMBL/GenBank/DDBJ whole genome shotgun (WGS) entry which is preliminary data.</text>
</comment>
<keyword evidence="2" id="KW-0067">ATP-binding</keyword>
<gene>
    <name evidence="4" type="ORF">HZF05_11200</name>
</gene>
<evidence type="ECO:0000313" key="4">
    <source>
        <dbReference type="EMBL" id="MBA2934661.1"/>
    </source>
</evidence>
<organism evidence="4 5">
    <name type="scientific">Sphingomonas chungangi</name>
    <dbReference type="NCBI Taxonomy" id="2683589"/>
    <lineage>
        <taxon>Bacteria</taxon>
        <taxon>Pseudomonadati</taxon>
        <taxon>Pseudomonadota</taxon>
        <taxon>Alphaproteobacteria</taxon>
        <taxon>Sphingomonadales</taxon>
        <taxon>Sphingomonadaceae</taxon>
        <taxon>Sphingomonas</taxon>
    </lineage>
</organism>
<dbReference type="Pfam" id="PF06414">
    <property type="entry name" value="Zeta_toxin"/>
    <property type="match status" value="1"/>
</dbReference>
<dbReference type="AlphaFoldDB" id="A0A838L5M9"/>
<keyword evidence="5" id="KW-1185">Reference proteome</keyword>
<keyword evidence="1" id="KW-0547">Nucleotide-binding</keyword>
<dbReference type="Gene3D" id="3.40.50.300">
    <property type="entry name" value="P-loop containing nucleotide triphosphate hydrolases"/>
    <property type="match status" value="1"/>
</dbReference>
<dbReference type="PANTHER" id="PTHR39206">
    <property type="entry name" value="SLL8004 PROTEIN"/>
    <property type="match status" value="1"/>
</dbReference>
<dbReference type="RefSeq" id="WP_160366114.1">
    <property type="nucleotide sequence ID" value="NZ_JACEIB010000006.1"/>
</dbReference>